<dbReference type="AlphaFoldDB" id="T1XLG8"/>
<dbReference type="Proteomes" id="UP000016223">
    <property type="component" value="Chromosome 2"/>
</dbReference>
<gene>
    <name evidence="1" type="ORF">VAPA_2c08350</name>
</gene>
<protein>
    <submittedName>
        <fullName evidence="1">Uncharacterized protein</fullName>
    </submittedName>
</protein>
<organism evidence="1 2">
    <name type="scientific">Variovorax paradoxus B4</name>
    <dbReference type="NCBI Taxonomy" id="1246301"/>
    <lineage>
        <taxon>Bacteria</taxon>
        <taxon>Pseudomonadati</taxon>
        <taxon>Pseudomonadota</taxon>
        <taxon>Betaproteobacteria</taxon>
        <taxon>Burkholderiales</taxon>
        <taxon>Comamonadaceae</taxon>
        <taxon>Variovorax</taxon>
    </lineage>
</organism>
<sequence>MHGGRRFNINIHICHRGDPVHKDSMAFMIEAQIRRASLKQ</sequence>
<evidence type="ECO:0000313" key="2">
    <source>
        <dbReference type="Proteomes" id="UP000016223"/>
    </source>
</evidence>
<name>T1XLG8_VARPD</name>
<reference evidence="1 2" key="1">
    <citation type="submission" date="2012-10" db="EMBL/GenBank/DDBJ databases">
        <title>Genome sequence of Variovorax paradoxus B4.</title>
        <authorList>
            <person name="Schuldes J."/>
            <person name="Brandt U."/>
            <person name="Hiessl S."/>
            <person name="Wuebbeler J.H."/>
            <person name="Thuermer A."/>
            <person name="Steinbuechel A."/>
            <person name="Daniel R."/>
        </authorList>
    </citation>
    <scope>NUCLEOTIDE SEQUENCE [LARGE SCALE GENOMIC DNA]</scope>
    <source>
        <strain evidence="1 2">B4</strain>
    </source>
</reference>
<dbReference type="KEGG" id="vpd:VAPA_2c08350"/>
<dbReference type="HOGENOM" id="CLU_3298222_0_0_4"/>
<dbReference type="PATRIC" id="fig|1246301.3.peg.6363"/>
<proteinExistence type="predicted"/>
<accession>T1XLG8</accession>
<evidence type="ECO:0000313" key="1">
    <source>
        <dbReference type="EMBL" id="AGU53391.1"/>
    </source>
</evidence>
<dbReference type="EMBL" id="CP003912">
    <property type="protein sequence ID" value="AGU53391.1"/>
    <property type="molecule type" value="Genomic_DNA"/>
</dbReference>